<gene>
    <name evidence="14" type="ORF">E5339_07895</name>
</gene>
<dbReference type="Gene3D" id="2.170.130.10">
    <property type="entry name" value="TonB-dependent receptor, plug domain"/>
    <property type="match status" value="1"/>
</dbReference>
<feature type="domain" description="Secretin/TonB short N-terminal" evidence="13">
    <location>
        <begin position="75"/>
        <end position="126"/>
    </location>
</feature>
<dbReference type="GO" id="GO:0006826">
    <property type="term" value="P:iron ion transport"/>
    <property type="evidence" value="ECO:0007669"/>
    <property type="project" value="UniProtKB-KW"/>
</dbReference>
<keyword evidence="8 10" id="KW-0472">Membrane</keyword>
<dbReference type="Pfam" id="PF13715">
    <property type="entry name" value="CarbopepD_reg_2"/>
    <property type="match status" value="1"/>
</dbReference>
<evidence type="ECO:0000256" key="4">
    <source>
        <dbReference type="ARBA" id="ARBA00022496"/>
    </source>
</evidence>
<dbReference type="SMART" id="SM00965">
    <property type="entry name" value="STN"/>
    <property type="match status" value="1"/>
</dbReference>
<protein>
    <submittedName>
        <fullName evidence="14">SusC/RagA family TonB-linked outer membrane protein</fullName>
    </submittedName>
</protein>
<evidence type="ECO:0000256" key="3">
    <source>
        <dbReference type="ARBA" id="ARBA00022452"/>
    </source>
</evidence>
<dbReference type="Pfam" id="PF07715">
    <property type="entry name" value="Plug"/>
    <property type="match status" value="1"/>
</dbReference>
<evidence type="ECO:0000256" key="11">
    <source>
        <dbReference type="RuleBase" id="RU003357"/>
    </source>
</evidence>
<keyword evidence="4" id="KW-0410">Iron transport</keyword>
<evidence type="ECO:0000256" key="5">
    <source>
        <dbReference type="ARBA" id="ARBA00022692"/>
    </source>
</evidence>
<dbReference type="InterPro" id="IPR011662">
    <property type="entry name" value="Secretin/TonB_short_N"/>
</dbReference>
<dbReference type="PROSITE" id="PS52016">
    <property type="entry name" value="TONB_DEPENDENT_REC_3"/>
    <property type="match status" value="1"/>
</dbReference>
<keyword evidence="3 10" id="KW-1134">Transmembrane beta strand</keyword>
<dbReference type="Gene3D" id="2.60.40.1120">
    <property type="entry name" value="Carboxypeptidase-like, regulatory domain"/>
    <property type="match status" value="1"/>
</dbReference>
<feature type="chain" id="PRO_5020379734" evidence="12">
    <location>
        <begin position="44"/>
        <end position="1180"/>
    </location>
</feature>
<organism evidence="14 15">
    <name type="scientific">Phocaeicola sartorii</name>
    <dbReference type="NCBI Taxonomy" id="671267"/>
    <lineage>
        <taxon>Bacteria</taxon>
        <taxon>Pseudomonadati</taxon>
        <taxon>Bacteroidota</taxon>
        <taxon>Bacteroidia</taxon>
        <taxon>Bacteroidales</taxon>
        <taxon>Bacteroidaceae</taxon>
        <taxon>Phocaeicola</taxon>
    </lineage>
</organism>
<evidence type="ECO:0000259" key="13">
    <source>
        <dbReference type="SMART" id="SM00965"/>
    </source>
</evidence>
<proteinExistence type="inferred from homology"/>
<comment type="similarity">
    <text evidence="10 11">Belongs to the TonB-dependent receptor family.</text>
</comment>
<dbReference type="Proteomes" id="UP000310760">
    <property type="component" value="Unassembled WGS sequence"/>
</dbReference>
<evidence type="ECO:0000313" key="15">
    <source>
        <dbReference type="Proteomes" id="UP000310760"/>
    </source>
</evidence>
<comment type="subcellular location">
    <subcellularLocation>
        <location evidence="1 10">Cell outer membrane</location>
        <topology evidence="1 10">Multi-pass membrane protein</topology>
    </subcellularLocation>
</comment>
<dbReference type="InterPro" id="IPR012910">
    <property type="entry name" value="Plug_dom"/>
</dbReference>
<evidence type="ECO:0000256" key="9">
    <source>
        <dbReference type="ARBA" id="ARBA00023237"/>
    </source>
</evidence>
<dbReference type="InterPro" id="IPR039426">
    <property type="entry name" value="TonB-dep_rcpt-like"/>
</dbReference>
<sequence>MKNNCSIQFSRIPNRLWLSSKKIPRTMKLFTLFFACSLGLAHASESYAQTAIVNVEVQNKTVGEILKEIEKQSDFDFFFDNTLIDLNRRVSVTSRNSDIFKVLEKVFKGTNVKYSVLDKKIVLTTNTDNVQTAQQTTFKVTGKVVDNTGEGVIGATVLEQGTTNGTVTDMDGNFELVVSNKEVTLEISYIGYSKSVVKVKSGVAVTVTLKEDTEVLDEVVVVGYGTQKKANLTGAVSQVSMDKVLGNRPVANVGTALQGAIPGLVVTPKAAPGENTGFNIRGTTSINGGGPLVLIDNVPGDVNLLNPEDIESVSVLKDAASAAIYGARSAFGVVLITTKKAKKGEKMTINYNNTLGWTTSIGRPEQESMDTYFDMWQHAFGDTHYIQSMDMNRWRELYHQYHSGQLQGVEPSGRYMDEGGRPYFLGNTDHAATALTTGFQQTHNVSATGGTEKLTYRLSLGYLNNNGVQKGNKDVYERLNVSSYVSADITDWLTTSLDFRYTKGDRDMPNAGGFNFFGTNYPNYFPTGTMIDDEGKTQYWDNPENLLKLAAVNNTVTKNPRIYSRTSIHPIEGLEMILEYTYDGKEVASHTYNGYYSLMHPQNTSISDPKTSNFGNNRTSVDYNSINAYATYRKSFKDHNLKIMGGFSQETSRTEELKVSRLDMIDPDLPSITGGVGETTANDYYGEYIIRGAYGRINYDYQGKYLLEVNGRYDGSSRFPRNNRYGFFPSFSLGWQVGREKFMKWTENWLNEFKLRASWGEIGNQVLGDKLIHNYAYIAMMDPEKAQWIMNGMRPITLTTPGMVSSNFTWEVAKTTNIGVDLSLFNNRLQTTFEWYQRRTVGMLAPGADFSAEIGAAAPRMNAADLRNRGWEWSISWREQRGDWRYNISFNIYDSKTIIEKYDNAACSLPSDAMPYYEGMTLGERWGYVTDGFYEINDFVPSSDDVKGWQDGVWTLREGITSIQGITVRPGDVKFKNLRDDENSVNRIDPGASTVDNPGDQKIIGNTSARFQFGSSLGFGYKGFDFSMLLQGTGKRDVWLLDQSIYKPFGGVKHGALYKGHSDYWKPRDMNANTVEGWTSVNDNPKYPRIYDNLGNQGSNFRTQTHFLENGAYLRVKNITVGYTFPTAWVSKVGLTKAKIYFSGENLFTFSSLPTGFDPERLSWSYPFYRTLSFGFNLTL</sequence>
<dbReference type="AlphaFoldDB" id="A0A4S2FPT8"/>
<reference evidence="14 15" key="1">
    <citation type="submission" date="2019-04" db="EMBL/GenBank/DDBJ databases">
        <title>Microbes associate with the intestines of laboratory mice.</title>
        <authorList>
            <person name="Navarre W."/>
            <person name="Wong E."/>
            <person name="Huang K."/>
            <person name="Tropini C."/>
            <person name="Ng K."/>
            <person name="Yu B."/>
        </authorList>
    </citation>
    <scope>NUCLEOTIDE SEQUENCE [LARGE SCALE GENOMIC DNA]</scope>
    <source>
        <strain evidence="14 15">NM22_B1</strain>
    </source>
</reference>
<keyword evidence="12" id="KW-0732">Signal</keyword>
<keyword evidence="7 11" id="KW-0798">TonB box</keyword>
<keyword evidence="5 10" id="KW-0812">Transmembrane</keyword>
<dbReference type="EMBL" id="SRYJ01000014">
    <property type="protein sequence ID" value="TGY71098.1"/>
    <property type="molecule type" value="Genomic_DNA"/>
</dbReference>
<dbReference type="Pfam" id="PF07660">
    <property type="entry name" value="STN"/>
    <property type="match status" value="1"/>
</dbReference>
<accession>A0A4S2FPT8</accession>
<keyword evidence="9 10" id="KW-0998">Cell outer membrane</keyword>
<keyword evidence="4" id="KW-0406">Ion transport</keyword>
<dbReference type="InterPro" id="IPR008969">
    <property type="entry name" value="CarboxyPept-like_regulatory"/>
</dbReference>
<dbReference type="InterPro" id="IPR023997">
    <property type="entry name" value="TonB-dep_OMP_SusC/RagA_CS"/>
</dbReference>
<dbReference type="InterPro" id="IPR023996">
    <property type="entry name" value="TonB-dep_OMP_SusC/RagA"/>
</dbReference>
<dbReference type="InterPro" id="IPR036942">
    <property type="entry name" value="Beta-barrel_TonB_sf"/>
</dbReference>
<name>A0A4S2FPT8_9BACT</name>
<evidence type="ECO:0000256" key="7">
    <source>
        <dbReference type="ARBA" id="ARBA00023077"/>
    </source>
</evidence>
<comment type="caution">
    <text evidence="14">The sequence shown here is derived from an EMBL/GenBank/DDBJ whole genome shotgun (WGS) entry which is preliminary data.</text>
</comment>
<dbReference type="SUPFAM" id="SSF56935">
    <property type="entry name" value="Porins"/>
    <property type="match status" value="1"/>
</dbReference>
<dbReference type="Gene3D" id="2.40.170.20">
    <property type="entry name" value="TonB-dependent receptor, beta-barrel domain"/>
    <property type="match status" value="1"/>
</dbReference>
<evidence type="ECO:0000256" key="2">
    <source>
        <dbReference type="ARBA" id="ARBA00022448"/>
    </source>
</evidence>
<evidence type="ECO:0000256" key="10">
    <source>
        <dbReference type="PROSITE-ProRule" id="PRU01360"/>
    </source>
</evidence>
<feature type="signal peptide" evidence="12">
    <location>
        <begin position="1"/>
        <end position="43"/>
    </location>
</feature>
<evidence type="ECO:0000256" key="1">
    <source>
        <dbReference type="ARBA" id="ARBA00004571"/>
    </source>
</evidence>
<evidence type="ECO:0000256" key="6">
    <source>
        <dbReference type="ARBA" id="ARBA00023004"/>
    </source>
</evidence>
<dbReference type="NCBIfam" id="TIGR04057">
    <property type="entry name" value="SusC_RagA_signa"/>
    <property type="match status" value="1"/>
</dbReference>
<keyword evidence="2 10" id="KW-0813">Transport</keyword>
<dbReference type="Pfam" id="PF00593">
    <property type="entry name" value="TonB_dep_Rec_b-barrel"/>
    <property type="match status" value="1"/>
</dbReference>
<dbReference type="NCBIfam" id="TIGR04056">
    <property type="entry name" value="OMP_RagA_SusC"/>
    <property type="match status" value="1"/>
</dbReference>
<evidence type="ECO:0000313" key="14">
    <source>
        <dbReference type="EMBL" id="TGY71098.1"/>
    </source>
</evidence>
<evidence type="ECO:0000256" key="8">
    <source>
        <dbReference type="ARBA" id="ARBA00023136"/>
    </source>
</evidence>
<dbReference type="InterPro" id="IPR037066">
    <property type="entry name" value="Plug_dom_sf"/>
</dbReference>
<dbReference type="SUPFAM" id="SSF49464">
    <property type="entry name" value="Carboxypeptidase regulatory domain-like"/>
    <property type="match status" value="1"/>
</dbReference>
<keyword evidence="6" id="KW-0408">Iron</keyword>
<evidence type="ECO:0000256" key="12">
    <source>
        <dbReference type="SAM" id="SignalP"/>
    </source>
</evidence>
<dbReference type="GO" id="GO:0009279">
    <property type="term" value="C:cell outer membrane"/>
    <property type="evidence" value="ECO:0007669"/>
    <property type="project" value="UniProtKB-SubCell"/>
</dbReference>
<dbReference type="InterPro" id="IPR000531">
    <property type="entry name" value="Beta-barrel_TonB"/>
</dbReference>